<dbReference type="PANTHER" id="PTHR42928">
    <property type="entry name" value="TRICARBOXYLATE-BINDING PROTEIN"/>
    <property type="match status" value="1"/>
</dbReference>
<keyword evidence="4" id="KW-1185">Reference proteome</keyword>
<evidence type="ECO:0000256" key="1">
    <source>
        <dbReference type="ARBA" id="ARBA00006987"/>
    </source>
</evidence>
<organism evidence="3 4">
    <name type="scientific">Vitreoscilla filiformis</name>
    <dbReference type="NCBI Taxonomy" id="63"/>
    <lineage>
        <taxon>Bacteria</taxon>
        <taxon>Pseudomonadati</taxon>
        <taxon>Pseudomonadota</taxon>
        <taxon>Betaproteobacteria</taxon>
        <taxon>Neisseriales</taxon>
        <taxon>Neisseriaceae</taxon>
        <taxon>Vitreoscilla</taxon>
    </lineage>
</organism>
<gene>
    <name evidence="3" type="ORF">VITFI_CDS2710</name>
</gene>
<reference evidence="3 4" key="1">
    <citation type="submission" date="2017-07" db="EMBL/GenBank/DDBJ databases">
        <title>Complete Genome Sequence of the cosmetic ferment Vitreoscilla filiformis (ATCC15551).</title>
        <authorList>
            <person name="Contreras S."/>
            <person name="Sagory-Zalkind P."/>
            <person name="Blanquart H."/>
            <person name="Iltis A."/>
            <person name="Morand S.C."/>
        </authorList>
    </citation>
    <scope>NUCLEOTIDE SEQUENCE [LARGE SCALE GENOMIC DNA]</scope>
    <source>
        <strain evidence="3 4">ATCC 15551</strain>
    </source>
</reference>
<dbReference type="KEGG" id="vff:VITFI_CDS2710"/>
<dbReference type="Gene3D" id="3.40.190.10">
    <property type="entry name" value="Periplasmic binding protein-like II"/>
    <property type="match status" value="1"/>
</dbReference>
<evidence type="ECO:0000313" key="4">
    <source>
        <dbReference type="Proteomes" id="UP000199729"/>
    </source>
</evidence>
<dbReference type="Pfam" id="PF03401">
    <property type="entry name" value="TctC"/>
    <property type="match status" value="1"/>
</dbReference>
<comment type="similarity">
    <text evidence="1">Belongs to the UPF0065 (bug) family.</text>
</comment>
<dbReference type="InterPro" id="IPR042100">
    <property type="entry name" value="Bug_dom1"/>
</dbReference>
<protein>
    <submittedName>
        <fullName evidence="3">ABC transporter substrate-binding protein</fullName>
    </submittedName>
</protein>
<sequence length="320" mass="34329">MTRPLAALALGCASLLLPWSVAHAAPDDTLTLVVGYPAGGTTDQVARILAPHLSARLRMPVKVENRVGHGGHQAARDVAKADASQNVLLLSNPAVMVIAPVTQNNLGYSPDKDFTPVAHVVDYELALAINKDLPPNRMMFLVSWLWSHPEDSRFAVPALASLPHFFGLKLSVAARVKPTIVDGKGSAALAANLASGREKIAIDTLSALLPRHQKGDVIILATSGRQRAKQLPDVPTFYENGLKISALGWNAFYAPSSMPAAKVQMLGGHIRSVMSDPAVRKAILNTGMVPVAAGPDETAQMLRRFRSEWEPLVRHYSFAP</sequence>
<dbReference type="PANTHER" id="PTHR42928:SF5">
    <property type="entry name" value="BLR1237 PROTEIN"/>
    <property type="match status" value="1"/>
</dbReference>
<dbReference type="PIRSF" id="PIRSF017082">
    <property type="entry name" value="YflP"/>
    <property type="match status" value="1"/>
</dbReference>
<keyword evidence="2" id="KW-0732">Signal</keyword>
<accession>A0A221KI15</accession>
<proteinExistence type="inferred from homology"/>
<feature type="signal peptide" evidence="2">
    <location>
        <begin position="1"/>
        <end position="24"/>
    </location>
</feature>
<dbReference type="AlphaFoldDB" id="A0A221KI15"/>
<name>A0A221KI15_VITFI</name>
<dbReference type="Proteomes" id="UP000199729">
    <property type="component" value="Chromosome"/>
</dbReference>
<evidence type="ECO:0000256" key="2">
    <source>
        <dbReference type="SAM" id="SignalP"/>
    </source>
</evidence>
<evidence type="ECO:0000313" key="3">
    <source>
        <dbReference type="EMBL" id="ASM78487.1"/>
    </source>
</evidence>
<dbReference type="Gene3D" id="3.40.190.150">
    <property type="entry name" value="Bordetella uptake gene, domain 1"/>
    <property type="match status" value="1"/>
</dbReference>
<dbReference type="EMBL" id="CP022423">
    <property type="protein sequence ID" value="ASM78487.1"/>
    <property type="molecule type" value="Genomic_DNA"/>
</dbReference>
<feature type="chain" id="PRO_5012985176" evidence="2">
    <location>
        <begin position="25"/>
        <end position="320"/>
    </location>
</feature>
<dbReference type="InterPro" id="IPR005064">
    <property type="entry name" value="BUG"/>
</dbReference>